<reference evidence="18" key="1">
    <citation type="submission" date="2025-08" db="UniProtKB">
        <authorList>
            <consortium name="Ensembl"/>
        </authorList>
    </citation>
    <scope>IDENTIFICATION</scope>
</reference>
<evidence type="ECO:0000256" key="14">
    <source>
        <dbReference type="SAM" id="Phobius"/>
    </source>
</evidence>
<evidence type="ECO:0000256" key="1">
    <source>
        <dbReference type="ARBA" id="ARBA00004479"/>
    </source>
</evidence>
<name>A0A3B4AKH6_9GOBI</name>
<dbReference type="GO" id="GO:0008270">
    <property type="term" value="F:zinc ion binding"/>
    <property type="evidence" value="ECO:0007669"/>
    <property type="project" value="UniProtKB-KW"/>
</dbReference>
<keyword evidence="7 14" id="KW-1133">Transmembrane helix</keyword>
<feature type="disulfide bond" evidence="12">
    <location>
        <begin position="69"/>
        <end position="78"/>
    </location>
</feature>
<evidence type="ECO:0000256" key="3">
    <source>
        <dbReference type="ARBA" id="ARBA00022525"/>
    </source>
</evidence>
<dbReference type="GO" id="GO:0016020">
    <property type="term" value="C:membrane"/>
    <property type="evidence" value="ECO:0007669"/>
    <property type="project" value="UniProtKB-SubCell"/>
</dbReference>
<feature type="signal peptide" evidence="15">
    <location>
        <begin position="1"/>
        <end position="19"/>
    </location>
</feature>
<keyword evidence="9 14" id="KW-0472">Membrane</keyword>
<dbReference type="GO" id="GO:0005154">
    <property type="term" value="F:epidermal growth factor receptor binding"/>
    <property type="evidence" value="ECO:0007669"/>
    <property type="project" value="TreeGrafter"/>
</dbReference>
<keyword evidence="13" id="KW-0863">Zinc-finger</keyword>
<comment type="subcellular location">
    <subcellularLocation>
        <location evidence="1">Membrane</location>
        <topology evidence="1">Single-pass type I membrane protein</topology>
    </subcellularLocation>
    <subcellularLocation>
        <location evidence="2">Secreted</location>
    </subcellularLocation>
</comment>
<dbReference type="PANTHER" id="PTHR10740">
    <property type="entry name" value="TRANSFORMING GROWTH FACTOR ALPHA"/>
    <property type="match status" value="1"/>
</dbReference>
<dbReference type="GO" id="GO:0045840">
    <property type="term" value="P:positive regulation of mitotic nuclear division"/>
    <property type="evidence" value="ECO:0007669"/>
    <property type="project" value="TreeGrafter"/>
</dbReference>
<evidence type="ECO:0000256" key="12">
    <source>
        <dbReference type="PROSITE-ProRule" id="PRU00076"/>
    </source>
</evidence>
<feature type="chain" id="PRO_5017427154" description="EGF-like domain-containing protein" evidence="15">
    <location>
        <begin position="20"/>
        <end position="138"/>
    </location>
</feature>
<evidence type="ECO:0000256" key="7">
    <source>
        <dbReference type="ARBA" id="ARBA00022989"/>
    </source>
</evidence>
<keyword evidence="13" id="KW-0479">Metal-binding</keyword>
<evidence type="ECO:0000256" key="8">
    <source>
        <dbReference type="ARBA" id="ARBA00023030"/>
    </source>
</evidence>
<evidence type="ECO:0000256" key="5">
    <source>
        <dbReference type="ARBA" id="ARBA00022692"/>
    </source>
</evidence>
<dbReference type="PANTHER" id="PTHR10740:SF11">
    <property type="entry name" value="PROEPIREGULIN"/>
    <property type="match status" value="1"/>
</dbReference>
<evidence type="ECO:0000256" key="4">
    <source>
        <dbReference type="ARBA" id="ARBA00022536"/>
    </source>
</evidence>
<evidence type="ECO:0000256" key="6">
    <source>
        <dbReference type="ARBA" id="ARBA00022729"/>
    </source>
</evidence>
<keyword evidence="4 12" id="KW-0245">EGF-like domain</keyword>
<keyword evidence="8" id="KW-0339">Growth factor</keyword>
<dbReference type="SUPFAM" id="SSF57196">
    <property type="entry name" value="EGF/Laminin"/>
    <property type="match status" value="1"/>
</dbReference>
<organism evidence="18 19">
    <name type="scientific">Periophthalmus magnuspinnatus</name>
    <dbReference type="NCBI Taxonomy" id="409849"/>
    <lineage>
        <taxon>Eukaryota</taxon>
        <taxon>Metazoa</taxon>
        <taxon>Chordata</taxon>
        <taxon>Craniata</taxon>
        <taxon>Vertebrata</taxon>
        <taxon>Euteleostomi</taxon>
        <taxon>Actinopterygii</taxon>
        <taxon>Neopterygii</taxon>
        <taxon>Teleostei</taxon>
        <taxon>Neoteleostei</taxon>
        <taxon>Acanthomorphata</taxon>
        <taxon>Gobiaria</taxon>
        <taxon>Gobiiformes</taxon>
        <taxon>Gobioidei</taxon>
        <taxon>Gobiidae</taxon>
        <taxon>Oxudercinae</taxon>
        <taxon>Periophthalmus</taxon>
    </lineage>
</organism>
<evidence type="ECO:0000256" key="13">
    <source>
        <dbReference type="PROSITE-ProRule" id="PRU00325"/>
    </source>
</evidence>
<evidence type="ECO:0000256" key="15">
    <source>
        <dbReference type="SAM" id="SignalP"/>
    </source>
</evidence>
<dbReference type="PROSITE" id="PS50026">
    <property type="entry name" value="EGF_3"/>
    <property type="match status" value="1"/>
</dbReference>
<dbReference type="PROSITE" id="PS00022">
    <property type="entry name" value="EGF_1"/>
    <property type="match status" value="1"/>
</dbReference>
<comment type="caution">
    <text evidence="12">Lacks conserved residue(s) required for the propagation of feature annotation.</text>
</comment>
<evidence type="ECO:0000313" key="18">
    <source>
        <dbReference type="Ensembl" id="ENSPMGP00000017632.1"/>
    </source>
</evidence>
<dbReference type="Gene3D" id="2.10.25.10">
    <property type="entry name" value="Laminin"/>
    <property type="match status" value="1"/>
</dbReference>
<evidence type="ECO:0000256" key="9">
    <source>
        <dbReference type="ARBA" id="ARBA00023136"/>
    </source>
</evidence>
<keyword evidence="10 12" id="KW-1015">Disulfide bond</keyword>
<keyword evidence="19" id="KW-1185">Reference proteome</keyword>
<keyword evidence="6 15" id="KW-0732">Signal</keyword>
<evidence type="ECO:0000259" key="16">
    <source>
        <dbReference type="PROSITE" id="PS50026"/>
    </source>
</evidence>
<evidence type="ECO:0000256" key="2">
    <source>
        <dbReference type="ARBA" id="ARBA00004613"/>
    </source>
</evidence>
<accession>A0A3B4AKH6</accession>
<dbReference type="GO" id="GO:0008284">
    <property type="term" value="P:positive regulation of cell population proliferation"/>
    <property type="evidence" value="ECO:0007669"/>
    <property type="project" value="TreeGrafter"/>
</dbReference>
<keyword evidence="3" id="KW-0964">Secreted</keyword>
<feature type="transmembrane region" description="Helical" evidence="14">
    <location>
        <begin position="93"/>
        <end position="115"/>
    </location>
</feature>
<protein>
    <recommendedName>
        <fullName evidence="20">EGF-like domain-containing protein</fullName>
    </recommendedName>
</protein>
<dbReference type="GO" id="GO:0007173">
    <property type="term" value="P:epidermal growth factor receptor signaling pathway"/>
    <property type="evidence" value="ECO:0007669"/>
    <property type="project" value="TreeGrafter"/>
</dbReference>
<dbReference type="Ensembl" id="ENSPMGT00000018815.1">
    <property type="protein sequence ID" value="ENSPMGP00000017632.1"/>
    <property type="gene ID" value="ENSPMGG00000014414.1"/>
</dbReference>
<dbReference type="PRINTS" id="PR00009">
    <property type="entry name" value="EGFTGF"/>
</dbReference>
<sequence>MRNTQLSLLLSFICLTAVSSPGDDPERGEERPHVEKRSILSCDSSFDNYCLNNGQCLFLVDLNENHCKCELGYLGTRCEHTQLVVQPMKEEEVALIIVCVVLLILGLTGALYFFCKWYRRKHLPQQQKRLRYTAVQTA</sequence>
<dbReference type="AlphaFoldDB" id="A0A3B4AKH6"/>
<feature type="domain" description="EGF-like" evidence="16">
    <location>
        <begin position="38"/>
        <end position="79"/>
    </location>
</feature>
<evidence type="ECO:0000256" key="10">
    <source>
        <dbReference type="ARBA" id="ARBA00023157"/>
    </source>
</evidence>
<dbReference type="GO" id="GO:0005615">
    <property type="term" value="C:extracellular space"/>
    <property type="evidence" value="ECO:0007669"/>
    <property type="project" value="TreeGrafter"/>
</dbReference>
<evidence type="ECO:0000259" key="17">
    <source>
        <dbReference type="PROSITE" id="PS50966"/>
    </source>
</evidence>
<keyword evidence="13" id="KW-0862">Zinc</keyword>
<evidence type="ECO:0008006" key="20">
    <source>
        <dbReference type="Google" id="ProtNLM"/>
    </source>
</evidence>
<keyword evidence="5 14" id="KW-0812">Transmembrane</keyword>
<dbReference type="PROSITE" id="PS50966">
    <property type="entry name" value="ZF_SWIM"/>
    <property type="match status" value="1"/>
</dbReference>
<dbReference type="InterPro" id="IPR007527">
    <property type="entry name" value="Znf_SWIM"/>
</dbReference>
<dbReference type="PROSITE" id="PS01186">
    <property type="entry name" value="EGF_2"/>
    <property type="match status" value="1"/>
</dbReference>
<proteinExistence type="predicted"/>
<dbReference type="InterPro" id="IPR000742">
    <property type="entry name" value="EGF"/>
</dbReference>
<dbReference type="Proteomes" id="UP000261520">
    <property type="component" value="Unplaced"/>
</dbReference>
<dbReference type="GO" id="GO:0008083">
    <property type="term" value="F:growth factor activity"/>
    <property type="evidence" value="ECO:0007669"/>
    <property type="project" value="UniProtKB-KW"/>
</dbReference>
<feature type="disulfide bond" evidence="12">
    <location>
        <begin position="50"/>
        <end position="67"/>
    </location>
</feature>
<evidence type="ECO:0000313" key="19">
    <source>
        <dbReference type="Proteomes" id="UP000261520"/>
    </source>
</evidence>
<evidence type="ECO:0000256" key="11">
    <source>
        <dbReference type="ARBA" id="ARBA00023180"/>
    </source>
</evidence>
<reference evidence="18" key="2">
    <citation type="submission" date="2025-09" db="UniProtKB">
        <authorList>
            <consortium name="Ensembl"/>
        </authorList>
    </citation>
    <scope>IDENTIFICATION</scope>
</reference>
<feature type="domain" description="SWIM-type" evidence="17">
    <location>
        <begin position="58"/>
        <end position="89"/>
    </location>
</feature>
<keyword evidence="11" id="KW-0325">Glycoprotein</keyword>